<feature type="region of interest" description="Disordered" evidence="1">
    <location>
        <begin position="1"/>
        <end position="132"/>
    </location>
</feature>
<dbReference type="EMBL" id="BGZL01000009">
    <property type="protein sequence ID" value="GBQ02206.1"/>
    <property type="molecule type" value="Genomic_DNA"/>
</dbReference>
<feature type="compositionally biased region" description="Basic and acidic residues" evidence="1">
    <location>
        <begin position="80"/>
        <end position="101"/>
    </location>
</feature>
<gene>
    <name evidence="2" type="ORF">SSP531S_36630</name>
</gene>
<evidence type="ECO:0000313" key="3">
    <source>
        <dbReference type="Proteomes" id="UP000265354"/>
    </source>
</evidence>
<evidence type="ECO:0000256" key="1">
    <source>
        <dbReference type="SAM" id="MobiDB-lite"/>
    </source>
</evidence>
<organism evidence="2 3">
    <name type="scientific">Streptomyces spongiicola</name>
    <dbReference type="NCBI Taxonomy" id="1690221"/>
    <lineage>
        <taxon>Bacteria</taxon>
        <taxon>Bacillati</taxon>
        <taxon>Actinomycetota</taxon>
        <taxon>Actinomycetes</taxon>
        <taxon>Kitasatosporales</taxon>
        <taxon>Streptomycetaceae</taxon>
        <taxon>Streptomyces</taxon>
    </lineage>
</organism>
<reference evidence="2 3" key="1">
    <citation type="submission" date="2018-07" db="EMBL/GenBank/DDBJ databases">
        <title>Whole Genome Shotgun Sequence of Streptomyces spongiicola strain 531S.</title>
        <authorList>
            <person name="Dohra H."/>
            <person name="Kodani S."/>
        </authorList>
    </citation>
    <scope>NUCLEOTIDE SEQUENCE [LARGE SCALE GENOMIC DNA]</scope>
    <source>
        <strain evidence="2 3">531S</strain>
    </source>
</reference>
<dbReference type="Proteomes" id="UP000265354">
    <property type="component" value="Unassembled WGS sequence"/>
</dbReference>
<proteinExistence type="predicted"/>
<protein>
    <submittedName>
        <fullName evidence="2">Uncharacterized protein</fullName>
    </submittedName>
</protein>
<dbReference type="AlphaFoldDB" id="A0A388T0Y2"/>
<sequence length="132" mass="13946">MRSDPVERPAVVRPALHEPALHEPAPVCRDTPGYAEPLPDRVMRSGSSGPAPHPGRTACRYRTAPGTDTGTDDAQADTDAGTRADTDGRATDAHTDADTGGRRRRRAAASPSLPSEPCTRGRTCVGRHINSV</sequence>
<accession>A0A388T0Y2</accession>
<comment type="caution">
    <text evidence="2">The sequence shown here is derived from an EMBL/GenBank/DDBJ whole genome shotgun (WGS) entry which is preliminary data.</text>
</comment>
<evidence type="ECO:0000313" key="2">
    <source>
        <dbReference type="EMBL" id="GBQ02206.1"/>
    </source>
</evidence>
<name>A0A388T0Y2_9ACTN</name>